<accession>A0A8T0HK44</accession>
<dbReference type="GO" id="GO:0042797">
    <property type="term" value="P:tRNA transcription by RNA polymerase III"/>
    <property type="evidence" value="ECO:0007669"/>
    <property type="project" value="TreeGrafter"/>
</dbReference>
<evidence type="ECO:0008006" key="4">
    <source>
        <dbReference type="Google" id="ProtNLM"/>
    </source>
</evidence>
<dbReference type="EMBL" id="CM026427">
    <property type="protein sequence ID" value="KAG0571143.1"/>
    <property type="molecule type" value="Genomic_DNA"/>
</dbReference>
<dbReference type="GO" id="GO:0005666">
    <property type="term" value="C:RNA polymerase III complex"/>
    <property type="evidence" value="ECO:0007669"/>
    <property type="project" value="TreeGrafter"/>
</dbReference>
<evidence type="ECO:0000313" key="2">
    <source>
        <dbReference type="EMBL" id="KAG0571143.1"/>
    </source>
</evidence>
<name>A0A8T0HK44_CERPU</name>
<feature type="region of interest" description="Disordered" evidence="1">
    <location>
        <begin position="313"/>
        <end position="333"/>
    </location>
</feature>
<reference evidence="2 3" key="1">
    <citation type="submission" date="2020-06" db="EMBL/GenBank/DDBJ databases">
        <title>WGS assembly of Ceratodon purpureus strain R40.</title>
        <authorList>
            <person name="Carey S.B."/>
            <person name="Jenkins J."/>
            <person name="Shu S."/>
            <person name="Lovell J.T."/>
            <person name="Sreedasyam A."/>
            <person name="Maumus F."/>
            <person name="Tiley G.P."/>
            <person name="Fernandez-Pozo N."/>
            <person name="Barry K."/>
            <person name="Chen C."/>
            <person name="Wang M."/>
            <person name="Lipzen A."/>
            <person name="Daum C."/>
            <person name="Saski C.A."/>
            <person name="Payton A.C."/>
            <person name="Mcbreen J.C."/>
            <person name="Conrad R.E."/>
            <person name="Kollar L.M."/>
            <person name="Olsson S."/>
            <person name="Huttunen S."/>
            <person name="Landis J.B."/>
            <person name="Wickett N.J."/>
            <person name="Johnson M.G."/>
            <person name="Rensing S.A."/>
            <person name="Grimwood J."/>
            <person name="Schmutz J."/>
            <person name="Mcdaniel S.F."/>
        </authorList>
    </citation>
    <scope>NUCLEOTIDE SEQUENCE [LARGE SCALE GENOMIC DNA]</scope>
    <source>
        <strain evidence="2 3">R40</strain>
    </source>
</reference>
<dbReference type="Pfam" id="PF04801">
    <property type="entry name" value="RPC5"/>
    <property type="match status" value="1"/>
</dbReference>
<feature type="region of interest" description="Disordered" evidence="1">
    <location>
        <begin position="1"/>
        <end position="81"/>
    </location>
</feature>
<gene>
    <name evidence="2" type="ORF">KC19_6G214200</name>
</gene>
<feature type="region of interest" description="Disordered" evidence="1">
    <location>
        <begin position="598"/>
        <end position="668"/>
    </location>
</feature>
<sequence>MADPVGEDVEMTDAAEGSGPSVFALLQPKRESVAPAASKGKFAPKVKARPGARARAQPSGPVQTETPVSDEPGIPVALGDVPGASASIDTKAVIAGASSPLLAVKPEPDVAKPEPVNDNPLLKVKPEPVDDPGSKMQVDAEPIEEPAKEEVKEEPSFKEKEEEVPAVHEEPMLKEPIESTPGVDRIVREIDVFLTPHVDSETNLYVLQYPLRPYWRPYNLEERCQEVRIKPQMSKFEVDLVIDTDSENYDQDREEHLQISTQTLASSKVAMNTSYAIGVLRGNQLHLNPVQAVVQFRPSMKYIEAHDAAKKKSNKEAGINDGDEEEMYDAEPTENKSELTLLQVNVRRRETERQEANRLQSHAYLKQLEEAEAWIPLEPHGTDSPVTEGIRQKMVAKTQDRINFNMSPDAYLGSLVPGRASTSTAEFLKEEGNVGISRSHLETLALPFRIPYIFEKGLKQVLQFERVMRMAPAGCSEEELLAELVNSANLVQGCWVCASHVRPQYRPIRAQRDYILLLFSRNRVVKYEQLRGLPLNKETLRDLMVPLAVQRAGVGWEFKEDTDKSFMKKHQPVVKQQATQWAESEAGITGALIDMNPYFPGEYGTEPTPEEKKKPVSKSGKPGSGSSASRPPSGKPLGSKSGTEAGDGGGKSNVENGESSEQGTMSTETRAALPGALKEIFARHHVCSMQIIVQSLRDMAIERTVANSNPKAAAAAVAAAKAANAPAAELTAAVNRVATSLGGVYMLTSLGNPTLDPFRDVVIALLKKMGPSTGLRKTEIMGAFKIATGRDAPTTIYQKVMKELCYTRGGAWVLKPGDGRP</sequence>
<evidence type="ECO:0000256" key="1">
    <source>
        <dbReference type="SAM" id="MobiDB-lite"/>
    </source>
</evidence>
<protein>
    <recommendedName>
        <fullName evidence="4">DNA-directed RNA polymerase III subunit RPC5</fullName>
    </recommendedName>
</protein>
<feature type="compositionally biased region" description="Polar residues" evidence="1">
    <location>
        <begin position="653"/>
        <end position="668"/>
    </location>
</feature>
<feature type="compositionally biased region" description="Acidic residues" evidence="1">
    <location>
        <begin position="1"/>
        <end position="13"/>
    </location>
</feature>
<feature type="compositionally biased region" description="Basic residues" evidence="1">
    <location>
        <begin position="42"/>
        <end position="52"/>
    </location>
</feature>
<dbReference type="InterPro" id="IPR006886">
    <property type="entry name" value="RNA_pol_III_Rpc5"/>
</dbReference>
<feature type="compositionally biased region" description="Acidic residues" evidence="1">
    <location>
        <begin position="321"/>
        <end position="332"/>
    </location>
</feature>
<feature type="compositionally biased region" description="Basic and acidic residues" evidence="1">
    <location>
        <begin position="145"/>
        <end position="168"/>
    </location>
</feature>
<organism evidence="2 3">
    <name type="scientific">Ceratodon purpureus</name>
    <name type="common">Fire moss</name>
    <name type="synonym">Dicranum purpureum</name>
    <dbReference type="NCBI Taxonomy" id="3225"/>
    <lineage>
        <taxon>Eukaryota</taxon>
        <taxon>Viridiplantae</taxon>
        <taxon>Streptophyta</taxon>
        <taxon>Embryophyta</taxon>
        <taxon>Bryophyta</taxon>
        <taxon>Bryophytina</taxon>
        <taxon>Bryopsida</taxon>
        <taxon>Dicranidae</taxon>
        <taxon>Pseudoditrichales</taxon>
        <taxon>Ditrichaceae</taxon>
        <taxon>Ceratodon</taxon>
    </lineage>
</organism>
<feature type="compositionally biased region" description="Low complexity" evidence="1">
    <location>
        <begin position="617"/>
        <end position="636"/>
    </location>
</feature>
<feature type="region of interest" description="Disordered" evidence="1">
    <location>
        <begin position="105"/>
        <end position="168"/>
    </location>
</feature>
<proteinExistence type="predicted"/>
<dbReference type="PANTHER" id="PTHR12069:SF0">
    <property type="entry name" value="DNA-DIRECTED RNA POLYMERASE III SUBUNIT RPC5"/>
    <property type="match status" value="1"/>
</dbReference>
<comment type="caution">
    <text evidence="2">The sequence shown here is derived from an EMBL/GenBank/DDBJ whole genome shotgun (WGS) entry which is preliminary data.</text>
</comment>
<evidence type="ECO:0000313" key="3">
    <source>
        <dbReference type="Proteomes" id="UP000822688"/>
    </source>
</evidence>
<dbReference type="Proteomes" id="UP000822688">
    <property type="component" value="Chromosome 6"/>
</dbReference>
<dbReference type="AlphaFoldDB" id="A0A8T0HK44"/>
<dbReference type="PANTHER" id="PTHR12069">
    <property type="entry name" value="DNA-DIRECTED RNA POLYMERASES III 80 KDA POLYPEPTIDE RNA POLYMERASE III SUBUNIT 5"/>
    <property type="match status" value="1"/>
</dbReference>
<keyword evidence="3" id="KW-1185">Reference proteome</keyword>